<dbReference type="PANTHER" id="PTHR13847:SF289">
    <property type="entry name" value="GLYCINE OXIDASE"/>
    <property type="match status" value="1"/>
</dbReference>
<organism evidence="3 4">
    <name type="scientific">Octadecabacter dasysiphoniae</name>
    <dbReference type="NCBI Taxonomy" id="2909341"/>
    <lineage>
        <taxon>Bacteria</taxon>
        <taxon>Pseudomonadati</taxon>
        <taxon>Pseudomonadota</taxon>
        <taxon>Alphaproteobacteria</taxon>
        <taxon>Rhodobacterales</taxon>
        <taxon>Roseobacteraceae</taxon>
        <taxon>Octadecabacter</taxon>
    </lineage>
</organism>
<dbReference type="Pfam" id="PF01266">
    <property type="entry name" value="DAO"/>
    <property type="match status" value="1"/>
</dbReference>
<keyword evidence="4" id="KW-1185">Reference proteome</keyword>
<dbReference type="PANTHER" id="PTHR13847">
    <property type="entry name" value="SARCOSINE DEHYDROGENASE-RELATED"/>
    <property type="match status" value="1"/>
</dbReference>
<gene>
    <name evidence="3" type="ORF">L0664_17315</name>
</gene>
<evidence type="ECO:0000259" key="2">
    <source>
        <dbReference type="Pfam" id="PF01266"/>
    </source>
</evidence>
<keyword evidence="1" id="KW-0560">Oxidoreductase</keyword>
<feature type="domain" description="FAD dependent oxidoreductase" evidence="2">
    <location>
        <begin position="2"/>
        <end position="331"/>
    </location>
</feature>
<name>A0ABS9CZX8_9RHOB</name>
<dbReference type="Gene3D" id="3.30.9.10">
    <property type="entry name" value="D-Amino Acid Oxidase, subunit A, domain 2"/>
    <property type="match status" value="1"/>
</dbReference>
<dbReference type="InterPro" id="IPR036188">
    <property type="entry name" value="FAD/NAD-bd_sf"/>
</dbReference>
<dbReference type="Gene3D" id="3.50.50.60">
    <property type="entry name" value="FAD/NAD(P)-binding domain"/>
    <property type="match status" value="1"/>
</dbReference>
<dbReference type="Proteomes" id="UP001200557">
    <property type="component" value="Unassembled WGS sequence"/>
</dbReference>
<proteinExistence type="predicted"/>
<protein>
    <submittedName>
        <fullName evidence="3">FAD-binding oxidoreductase</fullName>
    </submittedName>
</protein>
<sequence length="352" mass="36575">MKVIVVGSGVIGAAIAFQLSKAGADVTVVDAGTPAASDTSFGWINASFYADTAHHHLRVASIAAYDRLTNAVAGLPISKCGALWWEAQGTELQQMQRSLEMLAYPVEHLTRAQVKDFDPDIKGLPDDVLHFTSESCADVAGLAHVLLQASGARFVRGVAVRCVTTHGGVVTGVETTMGPITADRVVIAAGNGAPDILSSVGVALPMLIRPGALVTTKPSRARITSIMVTPHGEVRQLSDGRFLASAVANHQADDASTVTEAAGDIGERVMGWLNPIIAGDDLEWDQVALAYRPVPKDGLPVIGAVGPDGLHVAVMHSGATLAAITGEAIAAQIMGQGDLADLIAPYSPQRFQ</sequence>
<dbReference type="RefSeq" id="WP_235227154.1">
    <property type="nucleotide sequence ID" value="NZ_JAKGAQ010000005.1"/>
</dbReference>
<evidence type="ECO:0000313" key="3">
    <source>
        <dbReference type="EMBL" id="MCF2872830.1"/>
    </source>
</evidence>
<comment type="caution">
    <text evidence="3">The sequence shown here is derived from an EMBL/GenBank/DDBJ whole genome shotgun (WGS) entry which is preliminary data.</text>
</comment>
<dbReference type="SUPFAM" id="SSF51905">
    <property type="entry name" value="FAD/NAD(P)-binding domain"/>
    <property type="match status" value="1"/>
</dbReference>
<dbReference type="EMBL" id="JAKGAQ010000005">
    <property type="protein sequence ID" value="MCF2872830.1"/>
    <property type="molecule type" value="Genomic_DNA"/>
</dbReference>
<dbReference type="InterPro" id="IPR006076">
    <property type="entry name" value="FAD-dep_OxRdtase"/>
</dbReference>
<evidence type="ECO:0000313" key="4">
    <source>
        <dbReference type="Proteomes" id="UP001200557"/>
    </source>
</evidence>
<reference evidence="3 4" key="1">
    <citation type="submission" date="2022-01" db="EMBL/GenBank/DDBJ databases">
        <title>Octadecabacter sp. nov., isolated from a marine alga.</title>
        <authorList>
            <person name="Jin M.S."/>
            <person name="Kim H.M."/>
            <person name="Han D.M."/>
            <person name="Jung J.J."/>
            <person name="Jeon C.O."/>
        </authorList>
    </citation>
    <scope>NUCLEOTIDE SEQUENCE [LARGE SCALE GENOMIC DNA]</scope>
    <source>
        <strain evidence="3 4">G9-8</strain>
    </source>
</reference>
<accession>A0ABS9CZX8</accession>
<evidence type="ECO:0000256" key="1">
    <source>
        <dbReference type="ARBA" id="ARBA00023002"/>
    </source>
</evidence>